<dbReference type="PANTHER" id="PTHR37449:SF1">
    <property type="entry name" value="OS02G0159950 PROTEIN"/>
    <property type="match status" value="1"/>
</dbReference>
<gene>
    <name evidence="1" type="ORF">PENTCL1PPCAC_3652</name>
</gene>
<reference evidence="1" key="1">
    <citation type="submission" date="2023-10" db="EMBL/GenBank/DDBJ databases">
        <title>Genome assembly of Pristionchus species.</title>
        <authorList>
            <person name="Yoshida K."/>
            <person name="Sommer R.J."/>
        </authorList>
    </citation>
    <scope>NUCLEOTIDE SEQUENCE</scope>
    <source>
        <strain evidence="1">RS0144</strain>
    </source>
</reference>
<keyword evidence="2" id="KW-1185">Reference proteome</keyword>
<dbReference type="Proteomes" id="UP001432027">
    <property type="component" value="Unassembled WGS sequence"/>
</dbReference>
<sequence length="123" mass="13345">MRRSTSPITFSLLGAMASISSMKRMAGEFFSHSSNAFLRLDSDSPASFDMISGPERRKKNAPVSLATARAMRVLPVPGGPKRRMPRGGLIPIALNSWGWRRGSSTISLIMASCFLTPPISSYP</sequence>
<organism evidence="1 2">
    <name type="scientific">Pristionchus entomophagus</name>
    <dbReference type="NCBI Taxonomy" id="358040"/>
    <lineage>
        <taxon>Eukaryota</taxon>
        <taxon>Metazoa</taxon>
        <taxon>Ecdysozoa</taxon>
        <taxon>Nematoda</taxon>
        <taxon>Chromadorea</taxon>
        <taxon>Rhabditida</taxon>
        <taxon>Rhabditina</taxon>
        <taxon>Diplogasteromorpha</taxon>
        <taxon>Diplogasteroidea</taxon>
        <taxon>Neodiplogasteridae</taxon>
        <taxon>Pristionchus</taxon>
    </lineage>
</organism>
<dbReference type="EMBL" id="BTSX01000001">
    <property type="protein sequence ID" value="GMS81477.1"/>
    <property type="molecule type" value="Genomic_DNA"/>
</dbReference>
<dbReference type="AlphaFoldDB" id="A0AAV5SDM2"/>
<feature type="non-terminal residue" evidence="1">
    <location>
        <position position="123"/>
    </location>
</feature>
<name>A0AAV5SDM2_9BILA</name>
<accession>A0AAV5SDM2</accession>
<dbReference type="PANTHER" id="PTHR37449">
    <property type="match status" value="1"/>
</dbReference>
<evidence type="ECO:0000313" key="2">
    <source>
        <dbReference type="Proteomes" id="UP001432027"/>
    </source>
</evidence>
<evidence type="ECO:0008006" key="3">
    <source>
        <dbReference type="Google" id="ProtNLM"/>
    </source>
</evidence>
<proteinExistence type="predicted"/>
<protein>
    <recommendedName>
        <fullName evidence="3">Secreted protein</fullName>
    </recommendedName>
</protein>
<evidence type="ECO:0000313" key="1">
    <source>
        <dbReference type="EMBL" id="GMS81477.1"/>
    </source>
</evidence>
<comment type="caution">
    <text evidence="1">The sequence shown here is derived from an EMBL/GenBank/DDBJ whole genome shotgun (WGS) entry which is preliminary data.</text>
</comment>